<dbReference type="AlphaFoldDB" id="A0A0C3H8J8"/>
<protein>
    <recommendedName>
        <fullName evidence="1">HD/PDEase domain-containing protein</fullName>
    </recommendedName>
</protein>
<evidence type="ECO:0000313" key="3">
    <source>
        <dbReference type="Proteomes" id="UP000054321"/>
    </source>
</evidence>
<dbReference type="HOGENOM" id="CLU_091985_0_1_1"/>
<dbReference type="InterPro" id="IPR003607">
    <property type="entry name" value="HD/PDEase_dom"/>
</dbReference>
<dbReference type="SMART" id="SM00471">
    <property type="entry name" value="HDc"/>
    <property type="match status" value="1"/>
</dbReference>
<dbReference type="InParanoid" id="A0A0C3H8J8"/>
<dbReference type="PANTHER" id="PTHR40202">
    <property type="match status" value="1"/>
</dbReference>
<dbReference type="InterPro" id="IPR006674">
    <property type="entry name" value="HD_domain"/>
</dbReference>
<evidence type="ECO:0000259" key="1">
    <source>
        <dbReference type="SMART" id="SM00471"/>
    </source>
</evidence>
<dbReference type="Gene3D" id="1.10.3210.10">
    <property type="entry name" value="Hypothetical protein af1432"/>
    <property type="match status" value="1"/>
</dbReference>
<dbReference type="InterPro" id="IPR052567">
    <property type="entry name" value="OP_Dioxygenase"/>
</dbReference>
<proteinExistence type="predicted"/>
<accession>A0A0C3H8J8</accession>
<dbReference type="EMBL" id="KN832872">
    <property type="protein sequence ID" value="KIN04576.1"/>
    <property type="molecule type" value="Genomic_DNA"/>
</dbReference>
<dbReference type="SUPFAM" id="SSF109604">
    <property type="entry name" value="HD-domain/PDEase-like"/>
    <property type="match status" value="1"/>
</dbReference>
<feature type="domain" description="HD/PDEase" evidence="1">
    <location>
        <begin position="30"/>
        <end position="118"/>
    </location>
</feature>
<reference evidence="2 3" key="1">
    <citation type="submission" date="2014-04" db="EMBL/GenBank/DDBJ databases">
        <authorList>
            <consortium name="DOE Joint Genome Institute"/>
            <person name="Kuo A."/>
            <person name="Martino E."/>
            <person name="Perotto S."/>
            <person name="Kohler A."/>
            <person name="Nagy L.G."/>
            <person name="Floudas D."/>
            <person name="Copeland A."/>
            <person name="Barry K.W."/>
            <person name="Cichocki N."/>
            <person name="Veneault-Fourrey C."/>
            <person name="LaButti K."/>
            <person name="Lindquist E.A."/>
            <person name="Lipzen A."/>
            <person name="Lundell T."/>
            <person name="Morin E."/>
            <person name="Murat C."/>
            <person name="Sun H."/>
            <person name="Tunlid A."/>
            <person name="Henrissat B."/>
            <person name="Grigoriev I.V."/>
            <person name="Hibbett D.S."/>
            <person name="Martin F."/>
            <person name="Nordberg H.P."/>
            <person name="Cantor M.N."/>
            <person name="Hua S.X."/>
        </authorList>
    </citation>
    <scope>NUCLEOTIDE SEQUENCE [LARGE SCALE GENOMIC DNA]</scope>
    <source>
        <strain evidence="2 3">Zn</strain>
    </source>
</reference>
<dbReference type="Pfam" id="PF01966">
    <property type="entry name" value="HD"/>
    <property type="match status" value="1"/>
</dbReference>
<name>A0A0C3H8J8_OIDMZ</name>
<dbReference type="Proteomes" id="UP000054321">
    <property type="component" value="Unassembled WGS sequence"/>
</dbReference>
<gene>
    <name evidence="2" type="ORF">OIDMADRAFT_25220</name>
</gene>
<dbReference type="STRING" id="913774.A0A0C3H8J8"/>
<dbReference type="OrthoDB" id="445007at2759"/>
<evidence type="ECO:0000313" key="2">
    <source>
        <dbReference type="EMBL" id="KIN04576.1"/>
    </source>
</evidence>
<keyword evidence="3" id="KW-1185">Reference proteome</keyword>
<sequence>MAAVTSQPAKIADDIITLLEERGTGDYIGERISQLEHSLQAAKFAAQAGSKDETVIAALLHDIGQFLPLDAAKDVQMGMGDYSVGRVGHERIGEEYLRSLGFGDRVSRLVGSHVAAKRYLTAVDVSYYDGLSEASKQSLRFQGGPFAGEELDAFEQDPLKDEMVKLRKWDDQAKIVGIEKVTPRADTYKAMIQKHLEAQ</sequence>
<reference evidence="3" key="2">
    <citation type="submission" date="2015-01" db="EMBL/GenBank/DDBJ databases">
        <title>Evolutionary Origins and Diversification of the Mycorrhizal Mutualists.</title>
        <authorList>
            <consortium name="DOE Joint Genome Institute"/>
            <consortium name="Mycorrhizal Genomics Consortium"/>
            <person name="Kohler A."/>
            <person name="Kuo A."/>
            <person name="Nagy L.G."/>
            <person name="Floudas D."/>
            <person name="Copeland A."/>
            <person name="Barry K.W."/>
            <person name="Cichocki N."/>
            <person name="Veneault-Fourrey C."/>
            <person name="LaButti K."/>
            <person name="Lindquist E.A."/>
            <person name="Lipzen A."/>
            <person name="Lundell T."/>
            <person name="Morin E."/>
            <person name="Murat C."/>
            <person name="Riley R."/>
            <person name="Ohm R."/>
            <person name="Sun H."/>
            <person name="Tunlid A."/>
            <person name="Henrissat B."/>
            <person name="Grigoriev I.V."/>
            <person name="Hibbett D.S."/>
            <person name="Martin F."/>
        </authorList>
    </citation>
    <scope>NUCLEOTIDE SEQUENCE [LARGE SCALE GENOMIC DNA]</scope>
    <source>
        <strain evidence="3">Zn</strain>
    </source>
</reference>
<dbReference type="CDD" id="cd00077">
    <property type="entry name" value="HDc"/>
    <property type="match status" value="1"/>
</dbReference>
<dbReference type="PANTHER" id="PTHR40202:SF1">
    <property type="entry name" value="HD DOMAIN-CONTAINING PROTEIN"/>
    <property type="match status" value="1"/>
</dbReference>
<organism evidence="2 3">
    <name type="scientific">Oidiodendron maius (strain Zn)</name>
    <dbReference type="NCBI Taxonomy" id="913774"/>
    <lineage>
        <taxon>Eukaryota</taxon>
        <taxon>Fungi</taxon>
        <taxon>Dikarya</taxon>
        <taxon>Ascomycota</taxon>
        <taxon>Pezizomycotina</taxon>
        <taxon>Leotiomycetes</taxon>
        <taxon>Leotiomycetes incertae sedis</taxon>
        <taxon>Myxotrichaceae</taxon>
        <taxon>Oidiodendron</taxon>
    </lineage>
</organism>